<sequence>MHRTVVIGVDNSEHSEYAFDSTLLTDPVLVTDLIRDEEAKVKQVVDKYSQKMKQLRL</sequence>
<evidence type="ECO:0000313" key="1">
    <source>
        <dbReference type="EMBL" id="CEK81768.1"/>
    </source>
</evidence>
<reference evidence="1" key="1">
    <citation type="submission" date="2014-12" db="EMBL/GenBank/DDBJ databases">
        <title>Insight into the proteome of Arion vulgaris.</title>
        <authorList>
            <person name="Aradska J."/>
            <person name="Bulat T."/>
            <person name="Smidak R."/>
            <person name="Sarate P."/>
            <person name="Gangsoo J."/>
            <person name="Sialana F."/>
            <person name="Bilban M."/>
            <person name="Lubec G."/>
        </authorList>
    </citation>
    <scope>NUCLEOTIDE SEQUENCE</scope>
    <source>
        <tissue evidence="1">Skin</tissue>
    </source>
</reference>
<name>A0A0B7ALM6_9EUPU</name>
<organism evidence="1">
    <name type="scientific">Arion vulgaris</name>
    <dbReference type="NCBI Taxonomy" id="1028688"/>
    <lineage>
        <taxon>Eukaryota</taxon>
        <taxon>Metazoa</taxon>
        <taxon>Spiralia</taxon>
        <taxon>Lophotrochozoa</taxon>
        <taxon>Mollusca</taxon>
        <taxon>Gastropoda</taxon>
        <taxon>Heterobranchia</taxon>
        <taxon>Euthyneura</taxon>
        <taxon>Panpulmonata</taxon>
        <taxon>Eupulmonata</taxon>
        <taxon>Stylommatophora</taxon>
        <taxon>Helicina</taxon>
        <taxon>Arionoidea</taxon>
        <taxon>Arionidae</taxon>
        <taxon>Arion</taxon>
    </lineage>
</organism>
<dbReference type="AlphaFoldDB" id="A0A0B7ALM6"/>
<feature type="non-terminal residue" evidence="1">
    <location>
        <position position="57"/>
    </location>
</feature>
<protein>
    <submittedName>
        <fullName evidence="1">Uncharacterized protein</fullName>
    </submittedName>
</protein>
<dbReference type="EMBL" id="HACG01034903">
    <property type="protein sequence ID" value="CEK81768.1"/>
    <property type="molecule type" value="Transcribed_RNA"/>
</dbReference>
<accession>A0A0B7ALM6</accession>
<proteinExistence type="predicted"/>
<gene>
    <name evidence="1" type="primary">ORF127898</name>
</gene>